<organism evidence="2 3">
    <name type="scientific">Carbonactinospora thermoautotrophica</name>
    <dbReference type="NCBI Taxonomy" id="1469144"/>
    <lineage>
        <taxon>Bacteria</taxon>
        <taxon>Bacillati</taxon>
        <taxon>Actinomycetota</taxon>
        <taxon>Actinomycetes</taxon>
        <taxon>Kitasatosporales</taxon>
        <taxon>Carbonactinosporaceae</taxon>
        <taxon>Carbonactinospora</taxon>
    </lineage>
</organism>
<reference evidence="2 3" key="1">
    <citation type="submission" date="2015-02" db="EMBL/GenBank/DDBJ databases">
        <title>Physiological reanalysis, assessment of diazotrophy, and genome sequences of multiple isolates of Streptomyces thermoautotrophicus.</title>
        <authorList>
            <person name="MacKellar D.C."/>
            <person name="Lieber L."/>
            <person name="Norman J."/>
            <person name="Bolger A."/>
            <person name="Tobin C."/>
            <person name="Murray J.W."/>
            <person name="Prell J."/>
        </authorList>
    </citation>
    <scope>NUCLEOTIDE SEQUENCE [LARGE SCALE GENOMIC DNA]</scope>
    <source>
        <strain evidence="2 3">UBT1</strain>
    </source>
</reference>
<keyword evidence="2" id="KW-0176">Collagen</keyword>
<evidence type="ECO:0000256" key="1">
    <source>
        <dbReference type="SAM" id="MobiDB-lite"/>
    </source>
</evidence>
<proteinExistence type="predicted"/>
<evidence type="ECO:0000313" key="2">
    <source>
        <dbReference type="EMBL" id="KWX05653.1"/>
    </source>
</evidence>
<comment type="caution">
    <text evidence="2">The sequence shown here is derived from an EMBL/GenBank/DDBJ whole genome shotgun (WGS) entry which is preliminary data.</text>
</comment>
<protein>
    <submittedName>
        <fullName evidence="2">Collagen alpha 1(II) chain</fullName>
    </submittedName>
</protein>
<accession>A0A132N6E0</accession>
<sequence length="45" mass="4932">MMGAHGAHGGAGGEQERERSRRPSYLVEDEDTWAVKKPTVPPVIE</sequence>
<dbReference type="AlphaFoldDB" id="A0A132N6E0"/>
<dbReference type="EMBL" id="JYIJ01000010">
    <property type="protein sequence ID" value="KWX05653.1"/>
    <property type="molecule type" value="Genomic_DNA"/>
</dbReference>
<evidence type="ECO:0000313" key="3">
    <source>
        <dbReference type="Proteomes" id="UP000070659"/>
    </source>
</evidence>
<feature type="region of interest" description="Disordered" evidence="1">
    <location>
        <begin position="1"/>
        <end position="27"/>
    </location>
</feature>
<name>A0A132N6E0_9ACTN</name>
<dbReference type="Proteomes" id="UP000070659">
    <property type="component" value="Unassembled WGS sequence"/>
</dbReference>
<feature type="compositionally biased region" description="Gly residues" evidence="1">
    <location>
        <begin position="1"/>
        <end position="13"/>
    </location>
</feature>
<gene>
    <name evidence="2" type="ORF">TH66_00880</name>
</gene>